<dbReference type="Proteomes" id="UP000053144">
    <property type="component" value="Unassembled WGS sequence"/>
</dbReference>
<reference evidence="3" key="1">
    <citation type="journal article" date="2015" name="Proc. Natl. Acad. Sci. U.S.A.">
        <title>Genome sequencing of adzuki bean (Vigna angularis) provides insight into high starch and low fat accumulation and domestication.</title>
        <authorList>
            <person name="Yang K."/>
            <person name="Tian Z."/>
            <person name="Chen C."/>
            <person name="Luo L."/>
            <person name="Zhao B."/>
            <person name="Wang Z."/>
            <person name="Yu L."/>
            <person name="Li Y."/>
            <person name="Sun Y."/>
            <person name="Li W."/>
            <person name="Chen Y."/>
            <person name="Li Y."/>
            <person name="Zhang Y."/>
            <person name="Ai D."/>
            <person name="Zhao J."/>
            <person name="Shang C."/>
            <person name="Ma Y."/>
            <person name="Wu B."/>
            <person name="Wang M."/>
            <person name="Gao L."/>
            <person name="Sun D."/>
            <person name="Zhang P."/>
            <person name="Guo F."/>
            <person name="Wang W."/>
            <person name="Li Y."/>
            <person name="Wang J."/>
            <person name="Varshney R.K."/>
            <person name="Wang J."/>
            <person name="Ling H.Q."/>
            <person name="Wan P."/>
        </authorList>
    </citation>
    <scope>NUCLEOTIDE SEQUENCE</scope>
    <source>
        <strain evidence="3">cv. Jingnong 6</strain>
    </source>
</reference>
<dbReference type="AlphaFoldDB" id="A0A0L9TEB1"/>
<gene>
    <name evidence="2" type="ORF">LR48_Vigan569s000200</name>
</gene>
<dbReference type="EMBL" id="KQ258447">
    <property type="protein sequence ID" value="KOM28731.1"/>
    <property type="molecule type" value="Genomic_DNA"/>
</dbReference>
<sequence>MGGFEGGDGDLIQRKKRGSVFERLAANKQSGSVEEYIQDFEILVGQMKGVPEEQLMGYFMVGLQEGIHNQVRLLNPQELMIAMRIARDVEETRGGTKAGNWSLTKNPSSLEQTNGEKIRPGANRYNPGRSSVAKRSEANHYNPGRSGVAESVGSVRKEGSDNNGRNTRNMPYSEALKRREEEGVSGVGDRSVLVTTAQTGV</sequence>
<dbReference type="Gramene" id="KOM28731">
    <property type="protein sequence ID" value="KOM28731"/>
    <property type="gene ID" value="LR48_Vigan569s000200"/>
</dbReference>
<feature type="region of interest" description="Disordered" evidence="1">
    <location>
        <begin position="95"/>
        <end position="201"/>
    </location>
</feature>
<feature type="compositionally biased region" description="Polar residues" evidence="1">
    <location>
        <begin position="161"/>
        <end position="170"/>
    </location>
</feature>
<feature type="compositionally biased region" description="Polar residues" evidence="1">
    <location>
        <begin position="99"/>
        <end position="113"/>
    </location>
</feature>
<evidence type="ECO:0000313" key="2">
    <source>
        <dbReference type="EMBL" id="KOM28731.1"/>
    </source>
</evidence>
<evidence type="ECO:0000256" key="1">
    <source>
        <dbReference type="SAM" id="MobiDB-lite"/>
    </source>
</evidence>
<protein>
    <recommendedName>
        <fullName evidence="4">Retrotransposon gag domain-containing protein</fullName>
    </recommendedName>
</protein>
<organism evidence="2 3">
    <name type="scientific">Phaseolus angularis</name>
    <name type="common">Azuki bean</name>
    <name type="synonym">Vigna angularis</name>
    <dbReference type="NCBI Taxonomy" id="3914"/>
    <lineage>
        <taxon>Eukaryota</taxon>
        <taxon>Viridiplantae</taxon>
        <taxon>Streptophyta</taxon>
        <taxon>Embryophyta</taxon>
        <taxon>Tracheophyta</taxon>
        <taxon>Spermatophyta</taxon>
        <taxon>Magnoliopsida</taxon>
        <taxon>eudicotyledons</taxon>
        <taxon>Gunneridae</taxon>
        <taxon>Pentapetalae</taxon>
        <taxon>rosids</taxon>
        <taxon>fabids</taxon>
        <taxon>Fabales</taxon>
        <taxon>Fabaceae</taxon>
        <taxon>Papilionoideae</taxon>
        <taxon>50 kb inversion clade</taxon>
        <taxon>NPAAA clade</taxon>
        <taxon>indigoferoid/millettioid clade</taxon>
        <taxon>Phaseoleae</taxon>
        <taxon>Vigna</taxon>
    </lineage>
</organism>
<evidence type="ECO:0008006" key="4">
    <source>
        <dbReference type="Google" id="ProtNLM"/>
    </source>
</evidence>
<evidence type="ECO:0000313" key="3">
    <source>
        <dbReference type="Proteomes" id="UP000053144"/>
    </source>
</evidence>
<name>A0A0L9TEB1_PHAAN</name>
<accession>A0A0L9TEB1</accession>
<proteinExistence type="predicted"/>